<keyword evidence="2" id="KW-0812">Transmembrane</keyword>
<evidence type="ECO:0000256" key="1">
    <source>
        <dbReference type="SAM" id="MobiDB-lite"/>
    </source>
</evidence>
<reference evidence="4 5" key="1">
    <citation type="journal article" date="2023" name="Insect Mol. Biol.">
        <title>Genome sequencing provides insights into the evolution of gene families encoding plant cell wall-degrading enzymes in longhorned beetles.</title>
        <authorList>
            <person name="Shin N.R."/>
            <person name="Okamura Y."/>
            <person name="Kirsch R."/>
            <person name="Pauchet Y."/>
        </authorList>
    </citation>
    <scope>NUCLEOTIDE SEQUENCE [LARGE SCALE GENOMIC DNA]</scope>
    <source>
        <strain evidence="4">EAD_L_NR</strain>
    </source>
</reference>
<dbReference type="Proteomes" id="UP001159042">
    <property type="component" value="Unassembled WGS sequence"/>
</dbReference>
<dbReference type="InterPro" id="IPR036397">
    <property type="entry name" value="RNaseH_sf"/>
</dbReference>
<proteinExistence type="predicted"/>
<evidence type="ECO:0000313" key="5">
    <source>
        <dbReference type="Proteomes" id="UP001159042"/>
    </source>
</evidence>
<dbReference type="InterPro" id="IPR050951">
    <property type="entry name" value="Retrovirus_Pol_polyprotein"/>
</dbReference>
<feature type="compositionally biased region" description="Basic and acidic residues" evidence="1">
    <location>
        <begin position="397"/>
        <end position="409"/>
    </location>
</feature>
<evidence type="ECO:0000259" key="3">
    <source>
        <dbReference type="PROSITE" id="PS50994"/>
    </source>
</evidence>
<dbReference type="EMBL" id="JANEYG010000052">
    <property type="protein sequence ID" value="KAJ8915530.1"/>
    <property type="molecule type" value="Genomic_DNA"/>
</dbReference>
<feature type="domain" description="Integrase catalytic" evidence="3">
    <location>
        <begin position="35"/>
        <end position="208"/>
    </location>
</feature>
<keyword evidence="5" id="KW-1185">Reference proteome</keyword>
<dbReference type="Gene3D" id="3.30.420.10">
    <property type="entry name" value="Ribonuclease H-like superfamily/Ribonuclease H"/>
    <property type="match status" value="1"/>
</dbReference>
<protein>
    <recommendedName>
        <fullName evidence="3">Integrase catalytic domain-containing protein</fullName>
    </recommendedName>
</protein>
<feature type="compositionally biased region" description="Acidic residues" evidence="1">
    <location>
        <begin position="322"/>
        <end position="338"/>
    </location>
</feature>
<gene>
    <name evidence="4" type="ORF">NQ315_012412</name>
</gene>
<dbReference type="PROSITE" id="PS50994">
    <property type="entry name" value="INTEGRASE"/>
    <property type="match status" value="1"/>
</dbReference>
<comment type="caution">
    <text evidence="4">The sequence shown here is derived from an EMBL/GenBank/DDBJ whole genome shotgun (WGS) entry which is preliminary data.</text>
</comment>
<sequence>MKRNGILRNIIIFLICGKSSPIMSIIAYHVIHIKRARSKNVLRYDRIQLLDHSKDLVSTSWVRTRELNKKNRFIIIVTDLFTKWTEAKAVPKADSEILCQFLNEEIFSRWSYPEHIISDNGPVFLGDAYQNLCRRNAIQPYYTAVYNQRQNPVERKVAEFKKDMRLLLQEERDAAKWDQYVHATLRILRTRKNRAVGMSPAQALYGIKLAKVGQWQIPNYRQANPRMEAQERRRTIRTRQLRFVEQTYPDRREPPRVTFQPGDLVLVRENNPEHPFSQVWAGPFPIAERHSQVVFEVDKNGRQFRYHVDQLRPAPPGNPIPDSDEEDGSIDEEPEDEPAERLEPEERPGEVANDDRPPRVLYPNVIVPRPPSPASTMASGPESADEEDLEEPLNHVFEYHVSEPEDHLLDAAPPPESPDSHTSLIFDDSALPDDIHSPYSNVRNDVKLQRLLWELCTPPSGGTLTVGTGE</sequence>
<organism evidence="4 5">
    <name type="scientific">Exocentrus adspersus</name>
    <dbReference type="NCBI Taxonomy" id="1586481"/>
    <lineage>
        <taxon>Eukaryota</taxon>
        <taxon>Metazoa</taxon>
        <taxon>Ecdysozoa</taxon>
        <taxon>Arthropoda</taxon>
        <taxon>Hexapoda</taxon>
        <taxon>Insecta</taxon>
        <taxon>Pterygota</taxon>
        <taxon>Neoptera</taxon>
        <taxon>Endopterygota</taxon>
        <taxon>Coleoptera</taxon>
        <taxon>Polyphaga</taxon>
        <taxon>Cucujiformia</taxon>
        <taxon>Chrysomeloidea</taxon>
        <taxon>Cerambycidae</taxon>
        <taxon>Lamiinae</taxon>
        <taxon>Acanthocinini</taxon>
        <taxon>Exocentrus</taxon>
    </lineage>
</organism>
<feature type="transmembrane region" description="Helical" evidence="2">
    <location>
        <begin position="12"/>
        <end position="31"/>
    </location>
</feature>
<name>A0AAV8VP07_9CUCU</name>
<dbReference type="InterPro" id="IPR012337">
    <property type="entry name" value="RNaseH-like_sf"/>
</dbReference>
<dbReference type="AlphaFoldDB" id="A0AAV8VP07"/>
<dbReference type="GO" id="GO:0015074">
    <property type="term" value="P:DNA integration"/>
    <property type="evidence" value="ECO:0007669"/>
    <property type="project" value="InterPro"/>
</dbReference>
<dbReference type="SUPFAM" id="SSF53098">
    <property type="entry name" value="Ribonuclease H-like"/>
    <property type="match status" value="1"/>
</dbReference>
<dbReference type="InterPro" id="IPR001584">
    <property type="entry name" value="Integrase_cat-core"/>
</dbReference>
<accession>A0AAV8VP07</accession>
<dbReference type="GO" id="GO:0003676">
    <property type="term" value="F:nucleic acid binding"/>
    <property type="evidence" value="ECO:0007669"/>
    <property type="project" value="InterPro"/>
</dbReference>
<keyword evidence="2" id="KW-1133">Transmembrane helix</keyword>
<evidence type="ECO:0000313" key="4">
    <source>
        <dbReference type="EMBL" id="KAJ8915530.1"/>
    </source>
</evidence>
<feature type="region of interest" description="Disordered" evidence="1">
    <location>
        <begin position="308"/>
        <end position="433"/>
    </location>
</feature>
<dbReference type="PANTHER" id="PTHR37984">
    <property type="entry name" value="PROTEIN CBG26694"/>
    <property type="match status" value="1"/>
</dbReference>
<feature type="compositionally biased region" description="Basic and acidic residues" evidence="1">
    <location>
        <begin position="339"/>
        <end position="358"/>
    </location>
</feature>
<evidence type="ECO:0000256" key="2">
    <source>
        <dbReference type="SAM" id="Phobius"/>
    </source>
</evidence>
<dbReference type="Pfam" id="PF00665">
    <property type="entry name" value="rve"/>
    <property type="match status" value="1"/>
</dbReference>
<keyword evidence="2" id="KW-0472">Membrane</keyword>
<dbReference type="PANTHER" id="PTHR37984:SF5">
    <property type="entry name" value="PROTEIN NYNRIN-LIKE"/>
    <property type="match status" value="1"/>
</dbReference>